<dbReference type="PANTHER" id="PTHR12069">
    <property type="entry name" value="DNA-DIRECTED RNA POLYMERASES III 80 KDA POLYPEPTIDE RNA POLYMERASE III SUBUNIT 5"/>
    <property type="match status" value="1"/>
</dbReference>
<dbReference type="Pfam" id="PF04801">
    <property type="entry name" value="RPC5"/>
    <property type="match status" value="1"/>
</dbReference>
<evidence type="ECO:0000313" key="3">
    <source>
        <dbReference type="Proteomes" id="UP000007800"/>
    </source>
</evidence>
<dbReference type="OrthoDB" id="340681at2759"/>
<dbReference type="InterPro" id="IPR006886">
    <property type="entry name" value="RNA_pol_III_Rpc5"/>
</dbReference>
<dbReference type="RefSeq" id="XP_002771072.1">
    <property type="nucleotide sequence ID" value="XM_002771026.1"/>
</dbReference>
<evidence type="ECO:0000313" key="2">
    <source>
        <dbReference type="EMBL" id="EER02888.1"/>
    </source>
</evidence>
<organism evidence="3">
    <name type="scientific">Perkinsus marinus (strain ATCC 50983 / TXsc)</name>
    <dbReference type="NCBI Taxonomy" id="423536"/>
    <lineage>
        <taxon>Eukaryota</taxon>
        <taxon>Sar</taxon>
        <taxon>Alveolata</taxon>
        <taxon>Perkinsozoa</taxon>
        <taxon>Perkinsea</taxon>
        <taxon>Perkinsida</taxon>
        <taxon>Perkinsidae</taxon>
        <taxon>Perkinsus</taxon>
    </lineage>
</organism>
<dbReference type="OMA" id="TGMEAND"/>
<proteinExistence type="predicted"/>
<keyword evidence="3" id="KW-1185">Reference proteome</keyword>
<dbReference type="GeneID" id="9051227"/>
<accession>C5LKA1</accession>
<feature type="region of interest" description="Disordered" evidence="1">
    <location>
        <begin position="56"/>
        <end position="81"/>
    </location>
</feature>
<dbReference type="EMBL" id="GG682743">
    <property type="protein sequence ID" value="EER02888.1"/>
    <property type="molecule type" value="Genomic_DNA"/>
</dbReference>
<dbReference type="AlphaFoldDB" id="C5LKA1"/>
<dbReference type="GO" id="GO:0042797">
    <property type="term" value="P:tRNA transcription by RNA polymerase III"/>
    <property type="evidence" value="ECO:0007669"/>
    <property type="project" value="TreeGrafter"/>
</dbReference>
<dbReference type="InParanoid" id="C5LKA1"/>
<protein>
    <submittedName>
        <fullName evidence="2">Uncharacterized protein</fullName>
    </submittedName>
</protein>
<reference evidence="2 3" key="1">
    <citation type="submission" date="2008-07" db="EMBL/GenBank/DDBJ databases">
        <authorList>
            <person name="El-Sayed N."/>
            <person name="Caler E."/>
            <person name="Inman J."/>
            <person name="Amedeo P."/>
            <person name="Hass B."/>
            <person name="Wortman J."/>
        </authorList>
    </citation>
    <scope>NUCLEOTIDE SEQUENCE [LARGE SCALE GENOMIC DNA]</scope>
    <source>
        <strain evidence="3">ATCC 50983 / TXsc</strain>
    </source>
</reference>
<dbReference type="PANTHER" id="PTHR12069:SF0">
    <property type="entry name" value="DNA-DIRECTED RNA POLYMERASE III SUBUNIT RPC5"/>
    <property type="match status" value="1"/>
</dbReference>
<dbReference type="Proteomes" id="UP000007800">
    <property type="component" value="Unassembled WGS sequence"/>
</dbReference>
<gene>
    <name evidence="2" type="ORF">Pmar_PMAR026047</name>
</gene>
<name>C5LKA1_PERM5</name>
<sequence>MGPRMVVHGGKGTYCVGAVNSGQLTLTPLASFCQLRPDFTHVDKDRQERQAMAAKIRGKQSAAAENDDERSMTEPVKASTKKSQVISASTSLARGATSMGAKQRYQQSLLGALRQAADIYERQFLTPVVSENAKQWEDLDARAKRERRTMELRFHVKDQDSYLTSLCGNVVGVKDEWGDLGRLDANQQLETIMKKLSVANYSKQITNLLPVNTRHNMTDNAIISHLENCSVLVRGVWVLSSRLTNHAPKYHDLRDLVLLLLGTKRPFGVEHLKAATGFTDMEIAEVLKPICVFNSSTRSLQLRIPYDEEFNKDFPEVAQRQHDQAEARLMELRTKWKKEKEMQQSADTLKLTSNAVNRVKERIGKAVASVTEIRKLLQTLYPQDIITDANAIEAMKQAGGMKLRDKWILTSTGHKEIDTYRSVLLAIYRVKDSATKKEITDEFERVSGKKLGMTMKIAVLGPRRSGKTTIANILGEVPIIHLEGAEGEVNSAPTCGVRILDIETDEGGEVKVDTERDAGYRSGRRPPLAVAVELWDVSGDVGDFDACYRTAAATVNPTLPLKALDSPIPSIPSPVAPHTMVLEGGSSVPTEQLLTSDEELLPPSAPSCRMVRVKLTKTIPGDKFGFVNQAPLLGAAVTGGPTCLEIVTIVEGQLLDKWNKSQAGESRVTEGSYITMVNGVKLDLKEMREALKTDSVDMEVYVPIQT</sequence>
<evidence type="ECO:0000256" key="1">
    <source>
        <dbReference type="SAM" id="MobiDB-lite"/>
    </source>
</evidence>
<dbReference type="GO" id="GO:0005666">
    <property type="term" value="C:RNA polymerase III complex"/>
    <property type="evidence" value="ECO:0007669"/>
    <property type="project" value="TreeGrafter"/>
</dbReference>